<dbReference type="EMBL" id="JBHRTD010000001">
    <property type="protein sequence ID" value="MFC3136909.1"/>
    <property type="molecule type" value="Genomic_DNA"/>
</dbReference>
<evidence type="ECO:0000256" key="1">
    <source>
        <dbReference type="ARBA" id="ARBA00022515"/>
    </source>
</evidence>
<dbReference type="InterPro" id="IPR000424">
    <property type="entry name" value="Primosome_PriB/ssb"/>
</dbReference>
<keyword evidence="2 4" id="KW-0235">DNA replication</keyword>
<dbReference type="InterPro" id="IPR012340">
    <property type="entry name" value="NA-bd_OB-fold"/>
</dbReference>
<evidence type="ECO:0000313" key="6">
    <source>
        <dbReference type="Proteomes" id="UP001595621"/>
    </source>
</evidence>
<dbReference type="PROSITE" id="PS50935">
    <property type="entry name" value="SSB"/>
    <property type="match status" value="1"/>
</dbReference>
<evidence type="ECO:0000256" key="3">
    <source>
        <dbReference type="ARBA" id="ARBA00023125"/>
    </source>
</evidence>
<keyword evidence="3 4" id="KW-0238">DNA-binding</keyword>
<dbReference type="InterPro" id="IPR023646">
    <property type="entry name" value="Prisomal_replication_PriB"/>
</dbReference>
<dbReference type="Pfam" id="PF22657">
    <property type="entry name" value="SSB_1"/>
    <property type="match status" value="1"/>
</dbReference>
<organism evidence="5 6">
    <name type="scientific">Shewanella submarina</name>
    <dbReference type="NCBI Taxonomy" id="2016376"/>
    <lineage>
        <taxon>Bacteria</taxon>
        <taxon>Pseudomonadati</taxon>
        <taxon>Pseudomonadota</taxon>
        <taxon>Gammaproteobacteria</taxon>
        <taxon>Alteromonadales</taxon>
        <taxon>Shewanellaceae</taxon>
        <taxon>Shewanella</taxon>
    </lineage>
</organism>
<accession>A0ABV7G5Z1</accession>
<name>A0ABV7G5Z1_9GAMM</name>
<proteinExistence type="inferred from homology"/>
<comment type="subunit">
    <text evidence="4">Homodimer. Interacts with PriA and DnaT. Component of the replication restart primosome. Primosome assembly occurs via a 'hand-off' mechanism. PriA binds to replication forks, subsequently PriB then DnaT bind; DnaT then displaces ssDNA to generate the helicase loading substrate.</text>
</comment>
<dbReference type="PIRSF" id="PIRSF003135">
    <property type="entry name" value="Primosomal_n"/>
    <property type="match status" value="1"/>
</dbReference>
<gene>
    <name evidence="4 5" type="primary">priB</name>
    <name evidence="5" type="ORF">ACFOE0_01695</name>
</gene>
<protein>
    <recommendedName>
        <fullName evidence="4">Replication restart protein PriB</fullName>
    </recommendedName>
</protein>
<comment type="similarity">
    <text evidence="4">Belongs to the PriB family.</text>
</comment>
<comment type="function">
    <text evidence="4">Involved in the restart of stalled replication forks, which reloads the replicative helicase on sites other than the origin of replication; the PriA-PriB pathway is the major replication restart pathway. During primosome assembly it facilitates complex formation between PriA and DnaT on DNA; stabilizes PriA on DNA. Stimulates the DNA unwinding activity of PriA helicase.</text>
</comment>
<keyword evidence="6" id="KW-1185">Reference proteome</keyword>
<reference evidence="6" key="1">
    <citation type="journal article" date="2019" name="Int. J. Syst. Evol. Microbiol.">
        <title>The Global Catalogue of Microorganisms (GCM) 10K type strain sequencing project: providing services to taxonomists for standard genome sequencing and annotation.</title>
        <authorList>
            <consortium name="The Broad Institute Genomics Platform"/>
            <consortium name="The Broad Institute Genome Sequencing Center for Infectious Disease"/>
            <person name="Wu L."/>
            <person name="Ma J."/>
        </authorList>
    </citation>
    <scope>NUCLEOTIDE SEQUENCE [LARGE SCALE GENOMIC DNA]</scope>
    <source>
        <strain evidence="6">KCTC 52277</strain>
    </source>
</reference>
<comment type="caution">
    <text evidence="5">The sequence shown here is derived from an EMBL/GenBank/DDBJ whole genome shotgun (WGS) entry which is preliminary data.</text>
</comment>
<dbReference type="NCBIfam" id="TIGR04418">
    <property type="entry name" value="PriB_gamma"/>
    <property type="match status" value="1"/>
</dbReference>
<evidence type="ECO:0000256" key="4">
    <source>
        <dbReference type="HAMAP-Rule" id="MF_00720"/>
    </source>
</evidence>
<dbReference type="Proteomes" id="UP001595621">
    <property type="component" value="Unassembled WGS sequence"/>
</dbReference>
<sequence>MTTNRLVLSGHILRSRQFDSPAGIAHCVLTIEHRSQRFEADMLRNVYCQIQVVLSGDRFKGVTDKLKAGVEVEVEGFIALQQSRNGQNRLIVHAENVELKT</sequence>
<dbReference type="RefSeq" id="WP_248936679.1">
    <property type="nucleotide sequence ID" value="NZ_JAKILF010000005.1"/>
</dbReference>
<evidence type="ECO:0000256" key="2">
    <source>
        <dbReference type="ARBA" id="ARBA00022705"/>
    </source>
</evidence>
<dbReference type="HAMAP" id="MF_00720">
    <property type="entry name" value="PriB"/>
    <property type="match status" value="1"/>
</dbReference>
<keyword evidence="1 4" id="KW-0639">Primosome</keyword>
<evidence type="ECO:0000313" key="5">
    <source>
        <dbReference type="EMBL" id="MFC3136909.1"/>
    </source>
</evidence>
<dbReference type="Gene3D" id="2.40.50.140">
    <property type="entry name" value="Nucleic acid-binding proteins"/>
    <property type="match status" value="1"/>
</dbReference>
<dbReference type="SUPFAM" id="SSF50249">
    <property type="entry name" value="Nucleic acid-binding proteins"/>
    <property type="match status" value="1"/>
</dbReference>